<feature type="region of interest" description="Disordered" evidence="1">
    <location>
        <begin position="1"/>
        <end position="24"/>
    </location>
</feature>
<dbReference type="InterPro" id="IPR039615">
    <property type="entry name" value="PKS"/>
</dbReference>
<feature type="region of interest" description="Disordered" evidence="1">
    <location>
        <begin position="176"/>
        <end position="204"/>
    </location>
</feature>
<proteinExistence type="predicted"/>
<reference evidence="2" key="1">
    <citation type="submission" date="2018-02" db="EMBL/GenBank/DDBJ databases">
        <title>Rhizophora mucronata_Transcriptome.</title>
        <authorList>
            <person name="Meera S.P."/>
            <person name="Sreeshan A."/>
            <person name="Augustine A."/>
        </authorList>
    </citation>
    <scope>NUCLEOTIDE SEQUENCE</scope>
    <source>
        <tissue evidence="2">Leaf</tissue>
    </source>
</reference>
<name>A0A2P2J098_RHIMU</name>
<dbReference type="PANTHER" id="PTHR33781:SF3">
    <property type="entry name" value="PROTEIN PHYTOCHROME KINASE SUBSTRATE 3"/>
    <property type="match status" value="1"/>
</dbReference>
<dbReference type="PANTHER" id="PTHR33781">
    <property type="entry name" value="PROTEIN PHYTOCHROME KINASE SUBSTRATE 1-RELATED"/>
    <property type="match status" value="1"/>
</dbReference>
<protein>
    <submittedName>
        <fullName evidence="2">Uncharacterized protein MANES_06G093600</fullName>
    </submittedName>
</protein>
<evidence type="ECO:0000313" key="2">
    <source>
        <dbReference type="EMBL" id="MBW86886.1"/>
    </source>
</evidence>
<organism evidence="2">
    <name type="scientific">Rhizophora mucronata</name>
    <name type="common">Asiatic mangrove</name>
    <dbReference type="NCBI Taxonomy" id="61149"/>
    <lineage>
        <taxon>Eukaryota</taxon>
        <taxon>Viridiplantae</taxon>
        <taxon>Streptophyta</taxon>
        <taxon>Embryophyta</taxon>
        <taxon>Tracheophyta</taxon>
        <taxon>Spermatophyta</taxon>
        <taxon>Magnoliopsida</taxon>
        <taxon>eudicotyledons</taxon>
        <taxon>Gunneridae</taxon>
        <taxon>Pentapetalae</taxon>
        <taxon>rosids</taxon>
        <taxon>fabids</taxon>
        <taxon>Malpighiales</taxon>
        <taxon>Rhizophoraceae</taxon>
        <taxon>Rhizophora</taxon>
    </lineage>
</organism>
<dbReference type="AlphaFoldDB" id="A0A2P2J098"/>
<dbReference type="EMBL" id="GGEC01006403">
    <property type="protein sequence ID" value="MBW86886.1"/>
    <property type="molecule type" value="Transcribed_RNA"/>
</dbReference>
<dbReference type="GO" id="GO:0009638">
    <property type="term" value="P:phototropism"/>
    <property type="evidence" value="ECO:0007669"/>
    <property type="project" value="InterPro"/>
</dbReference>
<evidence type="ECO:0000256" key="1">
    <source>
        <dbReference type="SAM" id="MobiDB-lite"/>
    </source>
</evidence>
<accession>A0A2P2J098</accession>
<feature type="compositionally biased region" description="Basic and acidic residues" evidence="1">
    <location>
        <begin position="12"/>
        <end position="24"/>
    </location>
</feature>
<sequence length="232" mass="25698">MLGRRKQPQLKLKGEGDFRSQRTEKMSIGSNRADYFLLPNVNSGVQSLTLVREEQKTKEDDPRESLEVFGSHKLKKEDIARNLERKLSVLTWDAIPKARNLPTASITSQVYEDAESDASSDLFEIESISRILDPVFAKQKSDGLSACMSPASRYEPSEASVDWSVVTASAADFSAASDHDEKKLAENSTNSGLMPATRKTRSNGLLSCKSHKAVKVAETAYKRNEKAKSNLQ</sequence>